<dbReference type="EMBL" id="LT629705">
    <property type="protein sequence ID" value="SDN54309.1"/>
    <property type="molecule type" value="Genomic_DNA"/>
</dbReference>
<proteinExistence type="predicted"/>
<reference evidence="2 3" key="1">
    <citation type="submission" date="2016-10" db="EMBL/GenBank/DDBJ databases">
        <authorList>
            <person name="de Groot N.N."/>
        </authorList>
    </citation>
    <scope>NUCLEOTIDE SEQUENCE [LARGE SCALE GENOMIC DNA]</scope>
    <source>
        <strain evidence="2 3">CECT 7543</strain>
    </source>
</reference>
<gene>
    <name evidence="2" type="ORF">SAMN04489798_0550</name>
</gene>
<name>A0A1H0C8X1_9PSED</name>
<feature type="chain" id="PRO_5009247381" description="Lipoprotein" evidence="1">
    <location>
        <begin position="28"/>
        <end position="274"/>
    </location>
</feature>
<dbReference type="PROSITE" id="PS51257">
    <property type="entry name" value="PROKAR_LIPOPROTEIN"/>
    <property type="match status" value="1"/>
</dbReference>
<evidence type="ECO:0000256" key="1">
    <source>
        <dbReference type="SAM" id="SignalP"/>
    </source>
</evidence>
<sequence>MTQFQRIAALCAVAVALSGCTSSPVYTAKETFPSDRGFSNDRMSRAIVTALMERQWVVQSARPGMIKAAITVRDKHHAEIDIPYTPTSFEMDYRDSRGLDYKDGRIHGTYNRWINYLRDDVIKQLASDQDVDQVIASQGAYEPTFRDFQEGVKRATDVGLLDGSVKFYLAGETLPAQARKLTPVSSSRRTDNEDKSDEDACFWALQSTLATLQSKAKKAGANAVINIAGINKRDLSQDTGKYQCAADGATIPGLEALKPVVTGVGLRGELVKVD</sequence>
<evidence type="ECO:0000313" key="2">
    <source>
        <dbReference type="EMBL" id="SDN54309.1"/>
    </source>
</evidence>
<dbReference type="RefSeq" id="WP_090176554.1">
    <property type="nucleotide sequence ID" value="NZ_LT629705.1"/>
</dbReference>
<organism evidence="2 3">
    <name type="scientific">Pseudomonas arsenicoxydans</name>
    <dbReference type="NCBI Taxonomy" id="702115"/>
    <lineage>
        <taxon>Bacteria</taxon>
        <taxon>Pseudomonadati</taxon>
        <taxon>Pseudomonadota</taxon>
        <taxon>Gammaproteobacteria</taxon>
        <taxon>Pseudomonadales</taxon>
        <taxon>Pseudomonadaceae</taxon>
        <taxon>Pseudomonas</taxon>
    </lineage>
</organism>
<keyword evidence="1" id="KW-0732">Signal</keyword>
<protein>
    <recommendedName>
        <fullName evidence="4">Lipoprotein</fullName>
    </recommendedName>
</protein>
<evidence type="ECO:0008006" key="4">
    <source>
        <dbReference type="Google" id="ProtNLM"/>
    </source>
</evidence>
<dbReference type="Proteomes" id="UP000198827">
    <property type="component" value="Chromosome I"/>
</dbReference>
<evidence type="ECO:0000313" key="3">
    <source>
        <dbReference type="Proteomes" id="UP000198827"/>
    </source>
</evidence>
<accession>A0A1H0C8X1</accession>
<dbReference type="AlphaFoldDB" id="A0A1H0C8X1"/>
<feature type="signal peptide" evidence="1">
    <location>
        <begin position="1"/>
        <end position="27"/>
    </location>
</feature>
<dbReference type="OrthoDB" id="9815328at2"/>